<dbReference type="Pfam" id="PF11710">
    <property type="entry name" value="Git3"/>
    <property type="match status" value="1"/>
</dbReference>
<evidence type="ECO:0000256" key="5">
    <source>
        <dbReference type="SAM" id="MobiDB-lite"/>
    </source>
</evidence>
<feature type="transmembrane region" description="Helical" evidence="6">
    <location>
        <begin position="50"/>
        <end position="74"/>
    </location>
</feature>
<protein>
    <recommendedName>
        <fullName evidence="11">Family A G protein-coupled receptor-like protein</fullName>
    </recommendedName>
</protein>
<dbReference type="EMBL" id="LXTC01000009">
    <property type="protein sequence ID" value="OBA18060.1"/>
    <property type="molecule type" value="Genomic_DNA"/>
</dbReference>
<dbReference type="GeneID" id="30027885"/>
<sequence>DQLALFTDHQNYVQRVLAVTASVALIVFCLLAIYAFQAIDPKRLVFRHQLIAFLIFFDLMKATILLVFPVLVLAKSSLYTSYLFCQAVGFFTATAIEGADLAILAFAIHTFLLIFKPDLTVKIKGSVHAEGGLYKYRYYIYGFSFIIPLAMASFPFIGVGYDSFVCWCYLPQQPYWYRAVLSWVPRYVVVIVIFTVYMLIYFHVIREFRSLNGAFATMHHQRLASTQNTGGDSKPSFFSAFVFFLKDVRIFLFPQFMAPDSRDHDRAVNSSSTDSNSHLESSNDDRKEDSPGGPLDLENNFGDSAFHAANLENFQKRQKVIEKQMKSIFIYPLAYISIWLFPFILYCTQFNYEQTHGPVVWLNYVSSFIQPFMGVVNSLVFFYREQPWKYTIMRIFKKENERKLDLVLAPGASMGDSESITTSARFTRSSLALSMNVDLHQYSRWRRIMSKCRLPLMELPTEENISRFQAEHFKRRIHMLREAGNKARGTSNNDDQREIDDLRAKHDFSNLLEG</sequence>
<dbReference type="STRING" id="869754.A0A1A0H281"/>
<evidence type="ECO:0000256" key="2">
    <source>
        <dbReference type="ARBA" id="ARBA00022692"/>
    </source>
</evidence>
<feature type="transmembrane region" description="Helical" evidence="6">
    <location>
        <begin position="364"/>
        <end position="383"/>
    </location>
</feature>
<dbReference type="AlphaFoldDB" id="A0A1A0H281"/>
<comment type="caution">
    <text evidence="9">The sequence shown here is derived from an EMBL/GenBank/DDBJ whole genome shotgun (WGS) entry which is preliminary data.</text>
</comment>
<dbReference type="PANTHER" id="PTHR23112:SF37">
    <property type="entry name" value="G PROTEIN-COUPLED RECEPTOR GPR1"/>
    <property type="match status" value="1"/>
</dbReference>
<feature type="transmembrane region" description="Helical" evidence="6">
    <location>
        <begin position="328"/>
        <end position="352"/>
    </location>
</feature>
<dbReference type="GO" id="GO:0005886">
    <property type="term" value="C:plasma membrane"/>
    <property type="evidence" value="ECO:0007669"/>
    <property type="project" value="TreeGrafter"/>
</dbReference>
<feature type="compositionally biased region" description="Basic and acidic residues" evidence="5">
    <location>
        <begin position="281"/>
        <end position="290"/>
    </location>
</feature>
<dbReference type="GO" id="GO:0007189">
    <property type="term" value="P:adenylate cyclase-activating G protein-coupled receptor signaling pathway"/>
    <property type="evidence" value="ECO:0007669"/>
    <property type="project" value="TreeGrafter"/>
</dbReference>
<evidence type="ECO:0000259" key="8">
    <source>
        <dbReference type="Pfam" id="PF11970"/>
    </source>
</evidence>
<feature type="compositionally biased region" description="Polar residues" evidence="5">
    <location>
        <begin position="268"/>
        <end position="280"/>
    </location>
</feature>
<evidence type="ECO:0000256" key="4">
    <source>
        <dbReference type="ARBA" id="ARBA00023136"/>
    </source>
</evidence>
<comment type="subcellular location">
    <subcellularLocation>
        <location evidence="1">Membrane</location>
        <topology evidence="1">Multi-pass membrane protein</topology>
    </subcellularLocation>
</comment>
<organism evidence="9 10">
    <name type="scientific">Metschnikowia bicuspidata var. bicuspidata NRRL YB-4993</name>
    <dbReference type="NCBI Taxonomy" id="869754"/>
    <lineage>
        <taxon>Eukaryota</taxon>
        <taxon>Fungi</taxon>
        <taxon>Dikarya</taxon>
        <taxon>Ascomycota</taxon>
        <taxon>Saccharomycotina</taxon>
        <taxon>Pichiomycetes</taxon>
        <taxon>Metschnikowiaceae</taxon>
        <taxon>Metschnikowia</taxon>
    </lineage>
</organism>
<accession>A0A1A0H281</accession>
<feature type="domain" description="Glucose receptor Git3-like N-terminal" evidence="7">
    <location>
        <begin position="12"/>
        <end position="210"/>
    </location>
</feature>
<dbReference type="Gene3D" id="1.20.1070.10">
    <property type="entry name" value="Rhodopsin 7-helix transmembrane proteins"/>
    <property type="match status" value="1"/>
</dbReference>
<dbReference type="OrthoDB" id="5368598at2759"/>
<feature type="non-terminal residue" evidence="9">
    <location>
        <position position="1"/>
    </location>
</feature>
<dbReference type="Pfam" id="PF11970">
    <property type="entry name" value="GPR_Gpa2_C"/>
    <property type="match status" value="1"/>
</dbReference>
<feature type="region of interest" description="Disordered" evidence="5">
    <location>
        <begin position="262"/>
        <end position="294"/>
    </location>
</feature>
<gene>
    <name evidence="9" type="ORF">METBIDRAFT_19911</name>
</gene>
<dbReference type="GO" id="GO:0004930">
    <property type="term" value="F:G protein-coupled receptor activity"/>
    <property type="evidence" value="ECO:0007669"/>
    <property type="project" value="TreeGrafter"/>
</dbReference>
<feature type="transmembrane region" description="Helical" evidence="6">
    <location>
        <begin position="181"/>
        <end position="202"/>
    </location>
</feature>
<name>A0A1A0H281_9ASCO</name>
<keyword evidence="2 6" id="KW-0812">Transmembrane</keyword>
<evidence type="ECO:0008006" key="11">
    <source>
        <dbReference type="Google" id="ProtNLM"/>
    </source>
</evidence>
<feature type="transmembrane region" description="Helical" evidence="6">
    <location>
        <begin position="94"/>
        <end position="115"/>
    </location>
</feature>
<evidence type="ECO:0000256" key="3">
    <source>
        <dbReference type="ARBA" id="ARBA00022989"/>
    </source>
</evidence>
<dbReference type="InterPro" id="IPR023041">
    <property type="entry name" value="Glucose_rcpt_Git3-like_N"/>
</dbReference>
<dbReference type="PANTHER" id="PTHR23112">
    <property type="entry name" value="G PROTEIN-COUPLED RECEPTOR 157-RELATED"/>
    <property type="match status" value="1"/>
</dbReference>
<evidence type="ECO:0000259" key="7">
    <source>
        <dbReference type="Pfam" id="PF11710"/>
    </source>
</evidence>
<feature type="transmembrane region" description="Helical" evidence="6">
    <location>
        <begin position="136"/>
        <end position="161"/>
    </location>
</feature>
<dbReference type="RefSeq" id="XP_018709455.1">
    <property type="nucleotide sequence ID" value="XM_018854909.1"/>
</dbReference>
<keyword evidence="10" id="KW-1185">Reference proteome</keyword>
<feature type="domain" description="G protein-coupled receptor GPR1/2/3 C-terminal" evidence="8">
    <location>
        <begin position="315"/>
        <end position="390"/>
    </location>
</feature>
<evidence type="ECO:0000313" key="10">
    <source>
        <dbReference type="Proteomes" id="UP000092555"/>
    </source>
</evidence>
<dbReference type="SUPFAM" id="SSF81321">
    <property type="entry name" value="Family A G protein-coupled receptor-like"/>
    <property type="match status" value="1"/>
</dbReference>
<reference evidence="9 10" key="1">
    <citation type="submission" date="2016-05" db="EMBL/GenBank/DDBJ databases">
        <title>Comparative genomics of biotechnologically important yeasts.</title>
        <authorList>
            <consortium name="DOE Joint Genome Institute"/>
            <person name="Riley R."/>
            <person name="Haridas S."/>
            <person name="Wolfe K.H."/>
            <person name="Lopes M.R."/>
            <person name="Hittinger C.T."/>
            <person name="Goker M."/>
            <person name="Salamov A."/>
            <person name="Wisecaver J."/>
            <person name="Long T.M."/>
            <person name="Aerts A.L."/>
            <person name="Barry K."/>
            <person name="Choi C."/>
            <person name="Clum A."/>
            <person name="Coughlan A.Y."/>
            <person name="Deshpande S."/>
            <person name="Douglass A.P."/>
            <person name="Hanson S.J."/>
            <person name="Klenk H.-P."/>
            <person name="LaButti K."/>
            <person name="Lapidus A."/>
            <person name="Lindquist E."/>
            <person name="Lipzen A."/>
            <person name="Meier-kolthoff J.P."/>
            <person name="Ohm R.A."/>
            <person name="Otillar R.P."/>
            <person name="Pangilinan J."/>
            <person name="Peng Y."/>
            <person name="Rokas A."/>
            <person name="Rosa C.A."/>
            <person name="Scheuner C."/>
            <person name="Sibirny A.A."/>
            <person name="Slot J.C."/>
            <person name="Stielow J.B."/>
            <person name="Sun H."/>
            <person name="Kurtzman C.P."/>
            <person name="Blackwell M."/>
            <person name="Grigoriev I.V."/>
            <person name="Jeffries T.W."/>
        </authorList>
    </citation>
    <scope>NUCLEOTIDE SEQUENCE [LARGE SCALE GENOMIC DNA]</scope>
    <source>
        <strain evidence="9 10">NRRL YB-4993</strain>
    </source>
</reference>
<keyword evidence="4 6" id="KW-0472">Membrane</keyword>
<evidence type="ECO:0000313" key="9">
    <source>
        <dbReference type="EMBL" id="OBA18060.1"/>
    </source>
</evidence>
<feature type="transmembrane region" description="Helical" evidence="6">
    <location>
        <begin position="12"/>
        <end position="38"/>
    </location>
</feature>
<keyword evidence="3 6" id="KW-1133">Transmembrane helix</keyword>
<dbReference type="InterPro" id="IPR022596">
    <property type="entry name" value="GPR1/2/3_C"/>
</dbReference>
<evidence type="ECO:0000256" key="1">
    <source>
        <dbReference type="ARBA" id="ARBA00004141"/>
    </source>
</evidence>
<proteinExistence type="predicted"/>
<evidence type="ECO:0000256" key="6">
    <source>
        <dbReference type="SAM" id="Phobius"/>
    </source>
</evidence>
<dbReference type="Proteomes" id="UP000092555">
    <property type="component" value="Unassembled WGS sequence"/>
</dbReference>
<feature type="non-terminal residue" evidence="9">
    <location>
        <position position="514"/>
    </location>
</feature>